<name>A0A699TRD6_TANCI</name>
<dbReference type="EMBL" id="BKCJ011261037">
    <property type="protein sequence ID" value="GFD11749.1"/>
    <property type="molecule type" value="Genomic_DNA"/>
</dbReference>
<accession>A0A699TRD6</accession>
<sequence length="93" mass="9815">MVTGVRDLRFEYGSGPGNDAKTITSYSTSPAGNAIIAAVRYSVLMQSQGNSSIRDNTALASPALADWNARYGTTYGTSTTDKASIYQIVQGTI</sequence>
<comment type="caution">
    <text evidence="1">The sequence shown here is derived from an EMBL/GenBank/DDBJ whole genome shotgun (WGS) entry which is preliminary data.</text>
</comment>
<reference evidence="1" key="1">
    <citation type="journal article" date="2019" name="Sci. Rep.">
        <title>Draft genome of Tanacetum cinerariifolium, the natural source of mosquito coil.</title>
        <authorList>
            <person name="Yamashiro T."/>
            <person name="Shiraishi A."/>
            <person name="Satake H."/>
            <person name="Nakayama K."/>
        </authorList>
    </citation>
    <scope>NUCLEOTIDE SEQUENCE</scope>
</reference>
<protein>
    <submittedName>
        <fullName evidence="1">Uncharacterized protein</fullName>
    </submittedName>
</protein>
<evidence type="ECO:0000313" key="1">
    <source>
        <dbReference type="EMBL" id="GFD11749.1"/>
    </source>
</evidence>
<gene>
    <name evidence="1" type="ORF">Tci_883718</name>
</gene>
<feature type="non-terminal residue" evidence="1">
    <location>
        <position position="93"/>
    </location>
</feature>
<organism evidence="1">
    <name type="scientific">Tanacetum cinerariifolium</name>
    <name type="common">Dalmatian daisy</name>
    <name type="synonym">Chrysanthemum cinerariifolium</name>
    <dbReference type="NCBI Taxonomy" id="118510"/>
    <lineage>
        <taxon>Eukaryota</taxon>
        <taxon>Viridiplantae</taxon>
        <taxon>Streptophyta</taxon>
        <taxon>Embryophyta</taxon>
        <taxon>Tracheophyta</taxon>
        <taxon>Spermatophyta</taxon>
        <taxon>Magnoliopsida</taxon>
        <taxon>eudicotyledons</taxon>
        <taxon>Gunneridae</taxon>
        <taxon>Pentapetalae</taxon>
        <taxon>asterids</taxon>
        <taxon>campanulids</taxon>
        <taxon>Asterales</taxon>
        <taxon>Asteraceae</taxon>
        <taxon>Asteroideae</taxon>
        <taxon>Anthemideae</taxon>
        <taxon>Anthemidinae</taxon>
        <taxon>Tanacetum</taxon>
    </lineage>
</organism>
<proteinExistence type="predicted"/>
<dbReference type="AlphaFoldDB" id="A0A699TRD6"/>